<dbReference type="EMBL" id="KQ964598">
    <property type="protein sequence ID" value="KXN68050.1"/>
    <property type="molecule type" value="Genomic_DNA"/>
</dbReference>
<dbReference type="Proteomes" id="UP000070444">
    <property type="component" value="Unassembled WGS sequence"/>
</dbReference>
<organism evidence="1 2">
    <name type="scientific">Conidiobolus coronatus (strain ATCC 28846 / CBS 209.66 / NRRL 28638)</name>
    <name type="common">Delacroixia coronata</name>
    <dbReference type="NCBI Taxonomy" id="796925"/>
    <lineage>
        <taxon>Eukaryota</taxon>
        <taxon>Fungi</taxon>
        <taxon>Fungi incertae sedis</taxon>
        <taxon>Zoopagomycota</taxon>
        <taxon>Entomophthoromycotina</taxon>
        <taxon>Entomophthoromycetes</taxon>
        <taxon>Entomophthorales</taxon>
        <taxon>Ancylistaceae</taxon>
        <taxon>Conidiobolus</taxon>
    </lineage>
</organism>
<sequence length="381" mass="45448">MDFNHLKEKSKYLHLGLFELEFRGCILLTKELVSELDDVYGKHTIENLKDRYFKDYRWRNGTVIRKRILKRHKNYYNNFDLVFSTEIDDESKISLNKFSKSKDRKRYIWTSKKYDIHISTSLETVSIVEASLEIELKEQVVDISELPINLMERNPLLKYSFERIPYLSEDVVIKNSDDVSVSWKIDGEARVAFKGISKNRAGKYFEAPYTASLKRCEYYNGDYYGIDSDKNFIEKPFYEWDNIWLMVKEIDYLWKNKTLVEVLENIRYNPCVTIASKEVVVDGIIVRINNQDYRYKPLITYDLRYKAHKFVTEDNNVICTEDMMSNPRLPPLVEDAIYEIAIYQGTYKIVRMREDIVYANHHKAIHNLEEYKPHSYLKKLL</sequence>
<evidence type="ECO:0000313" key="1">
    <source>
        <dbReference type="EMBL" id="KXN68050.1"/>
    </source>
</evidence>
<name>A0A137NYY8_CONC2</name>
<dbReference type="AlphaFoldDB" id="A0A137NYY8"/>
<gene>
    <name evidence="1" type="ORF">CONCODRAFT_9775</name>
</gene>
<evidence type="ECO:0000313" key="2">
    <source>
        <dbReference type="Proteomes" id="UP000070444"/>
    </source>
</evidence>
<protein>
    <submittedName>
        <fullName evidence="1">Uncharacterized protein</fullName>
    </submittedName>
</protein>
<accession>A0A137NYY8</accession>
<proteinExistence type="predicted"/>
<reference evidence="1 2" key="1">
    <citation type="journal article" date="2015" name="Genome Biol. Evol.">
        <title>Phylogenomic analyses indicate that early fungi evolved digesting cell walls of algal ancestors of land plants.</title>
        <authorList>
            <person name="Chang Y."/>
            <person name="Wang S."/>
            <person name="Sekimoto S."/>
            <person name="Aerts A.L."/>
            <person name="Choi C."/>
            <person name="Clum A."/>
            <person name="LaButti K.M."/>
            <person name="Lindquist E.A."/>
            <person name="Yee Ngan C."/>
            <person name="Ohm R.A."/>
            <person name="Salamov A.A."/>
            <person name="Grigoriev I.V."/>
            <person name="Spatafora J.W."/>
            <person name="Berbee M.L."/>
        </authorList>
    </citation>
    <scope>NUCLEOTIDE SEQUENCE [LARGE SCALE GENOMIC DNA]</scope>
    <source>
        <strain evidence="1 2">NRRL 28638</strain>
    </source>
</reference>
<keyword evidence="2" id="KW-1185">Reference proteome</keyword>